<sequence length="69" mass="7576">MDLLCSVACDHVTYRITKGEDLREQNYMGLHTVGRGSERSPVLLALDYNPTGDKDAPVYACLVGKGITF</sequence>
<evidence type="ECO:0000256" key="2">
    <source>
        <dbReference type="ARBA" id="ARBA00022438"/>
    </source>
</evidence>
<dbReference type="GO" id="GO:0005737">
    <property type="term" value="C:cytoplasm"/>
    <property type="evidence" value="ECO:0007669"/>
    <property type="project" value="InterPro"/>
</dbReference>
<dbReference type="GO" id="GO:0030145">
    <property type="term" value="F:manganese ion binding"/>
    <property type="evidence" value="ECO:0007669"/>
    <property type="project" value="InterPro"/>
</dbReference>
<evidence type="ECO:0000256" key="3">
    <source>
        <dbReference type="ARBA" id="ARBA00022670"/>
    </source>
</evidence>
<dbReference type="EMBL" id="LS483466">
    <property type="protein sequence ID" value="SQI22298.1"/>
    <property type="molecule type" value="Genomic_DNA"/>
</dbReference>
<dbReference type="PANTHER" id="PTHR11963">
    <property type="entry name" value="LEUCINE AMINOPEPTIDASE-RELATED"/>
    <property type="match status" value="1"/>
</dbReference>
<reference evidence="7 8" key="1">
    <citation type="submission" date="2018-06" db="EMBL/GenBank/DDBJ databases">
        <authorList>
            <consortium name="Pathogen Informatics"/>
            <person name="Doyle S."/>
        </authorList>
    </citation>
    <scope>NUCLEOTIDE SEQUENCE [LARGE SCALE GENOMIC DNA]</scope>
    <source>
        <strain evidence="7 8">NCTC7307</strain>
    </source>
</reference>
<proteinExistence type="inferred from homology"/>
<keyword evidence="4 7" id="KW-0378">Hydrolase</keyword>
<evidence type="ECO:0000313" key="7">
    <source>
        <dbReference type="EMBL" id="SQI22298.1"/>
    </source>
</evidence>
<feature type="domain" description="Cytosol aminopeptidase" evidence="6">
    <location>
        <begin position="10"/>
        <end position="69"/>
    </location>
</feature>
<dbReference type="Proteomes" id="UP000248731">
    <property type="component" value="Chromosome 1"/>
</dbReference>
<accession>A0A2X4TIT5</accession>
<comment type="similarity">
    <text evidence="1">Belongs to the peptidase M17 family.</text>
</comment>
<name>A0A2X4TIT5_SALER</name>
<protein>
    <submittedName>
        <fullName evidence="7">Peptidase B</fullName>
        <ecNumber evidence="7">3.-.-.-</ecNumber>
        <ecNumber evidence="7">3.4.11.23</ecNumber>
    </submittedName>
</protein>
<evidence type="ECO:0000256" key="5">
    <source>
        <dbReference type="ARBA" id="ARBA00023211"/>
    </source>
</evidence>
<dbReference type="EC" id="3.-.-.-" evidence="7"/>
<evidence type="ECO:0000256" key="1">
    <source>
        <dbReference type="ARBA" id="ARBA00009528"/>
    </source>
</evidence>
<evidence type="ECO:0000256" key="4">
    <source>
        <dbReference type="ARBA" id="ARBA00022801"/>
    </source>
</evidence>
<dbReference type="InterPro" id="IPR011356">
    <property type="entry name" value="Leucine_aapep/pepB"/>
</dbReference>
<organism evidence="7 8">
    <name type="scientific">Salmonella enterica subsp. arizonae</name>
    <dbReference type="NCBI Taxonomy" id="59203"/>
    <lineage>
        <taxon>Bacteria</taxon>
        <taxon>Pseudomonadati</taxon>
        <taxon>Pseudomonadota</taxon>
        <taxon>Gammaproteobacteria</taxon>
        <taxon>Enterobacterales</taxon>
        <taxon>Enterobacteriaceae</taxon>
        <taxon>Salmonella</taxon>
    </lineage>
</organism>
<gene>
    <name evidence="7" type="primary">pepB_3</name>
    <name evidence="7" type="ORF">NCTC7307_01513</name>
</gene>
<dbReference type="SUPFAM" id="SSF53187">
    <property type="entry name" value="Zn-dependent exopeptidases"/>
    <property type="match status" value="1"/>
</dbReference>
<dbReference type="EC" id="3.4.11.23" evidence="7"/>
<dbReference type="GO" id="GO:0070006">
    <property type="term" value="F:metalloaminopeptidase activity"/>
    <property type="evidence" value="ECO:0007669"/>
    <property type="project" value="InterPro"/>
</dbReference>
<dbReference type="Pfam" id="PF00883">
    <property type="entry name" value="Peptidase_M17"/>
    <property type="match status" value="1"/>
</dbReference>
<dbReference type="AlphaFoldDB" id="A0A2X4TIT5"/>
<keyword evidence="5" id="KW-0464">Manganese</keyword>
<evidence type="ECO:0000259" key="6">
    <source>
        <dbReference type="Pfam" id="PF00883"/>
    </source>
</evidence>
<dbReference type="PANTHER" id="PTHR11963:SF20">
    <property type="entry name" value="PEPTIDASE B"/>
    <property type="match status" value="1"/>
</dbReference>
<dbReference type="Gene3D" id="3.40.630.10">
    <property type="entry name" value="Zn peptidases"/>
    <property type="match status" value="1"/>
</dbReference>
<evidence type="ECO:0000313" key="8">
    <source>
        <dbReference type="Proteomes" id="UP000248731"/>
    </source>
</evidence>
<dbReference type="GO" id="GO:0006508">
    <property type="term" value="P:proteolysis"/>
    <property type="evidence" value="ECO:0007669"/>
    <property type="project" value="UniProtKB-KW"/>
</dbReference>
<keyword evidence="3" id="KW-0645">Protease</keyword>
<keyword evidence="2 7" id="KW-0031">Aminopeptidase</keyword>
<keyword evidence="8" id="KW-1185">Reference proteome</keyword>
<dbReference type="InterPro" id="IPR000819">
    <property type="entry name" value="Peptidase_M17_C"/>
</dbReference>